<evidence type="ECO:0000259" key="1">
    <source>
        <dbReference type="PROSITE" id="PS50994"/>
    </source>
</evidence>
<dbReference type="SUPFAM" id="SSF53098">
    <property type="entry name" value="Ribonuclease H-like"/>
    <property type="match status" value="1"/>
</dbReference>
<keyword evidence="2" id="KW-0548">Nucleotidyltransferase</keyword>
<dbReference type="GO" id="GO:0015074">
    <property type="term" value="P:DNA integration"/>
    <property type="evidence" value="ECO:0007669"/>
    <property type="project" value="InterPro"/>
</dbReference>
<proteinExistence type="predicted"/>
<dbReference type="GO" id="GO:0003964">
    <property type="term" value="F:RNA-directed DNA polymerase activity"/>
    <property type="evidence" value="ECO:0007669"/>
    <property type="project" value="UniProtKB-KW"/>
</dbReference>
<keyword evidence="2" id="KW-0695">RNA-directed DNA polymerase</keyword>
<dbReference type="PANTHER" id="PTHR45835:SF99">
    <property type="entry name" value="CHROMO DOMAIN-CONTAINING PROTEIN-RELATED"/>
    <property type="match status" value="1"/>
</dbReference>
<dbReference type="InterPro" id="IPR012337">
    <property type="entry name" value="RNaseH-like_sf"/>
</dbReference>
<dbReference type="EMBL" id="BKCJ010236415">
    <property type="protein sequence ID" value="GEZ05721.1"/>
    <property type="molecule type" value="Genomic_DNA"/>
</dbReference>
<sequence>MKPRRAQTKSMPIHSSIKDRILEAQSEASKVINTPAKRLRGFKNQLERKEGNGLYFVERIQVPTYAIREDYKMESFARPYINEIVARHGVLVPIISDHDNYFTSLQKALGTRMDLCTAYHLQTDGQSERTMKTLDDMHTAYTIDFEGKWDTHLPLVKLQYNNGYHPRVKCTPFEALYGRRCRLVKAWYVLKCMADENFRVLLEEIKIDEKLHFVEEPIEIMDREAKKLKKCRIPIVKVR</sequence>
<dbReference type="InterPro" id="IPR036397">
    <property type="entry name" value="RNaseH_sf"/>
</dbReference>
<dbReference type="PANTHER" id="PTHR45835">
    <property type="entry name" value="YALI0A06105P"/>
    <property type="match status" value="1"/>
</dbReference>
<evidence type="ECO:0000313" key="2">
    <source>
        <dbReference type="EMBL" id="GEZ05721.1"/>
    </source>
</evidence>
<protein>
    <submittedName>
        <fullName evidence="2">Reverse transcriptase domain-containing protein</fullName>
    </submittedName>
</protein>
<keyword evidence="2" id="KW-0808">Transferase</keyword>
<dbReference type="InterPro" id="IPR001584">
    <property type="entry name" value="Integrase_cat-core"/>
</dbReference>
<dbReference type="AlphaFoldDB" id="A0A699I7Z2"/>
<feature type="domain" description="Integrase catalytic" evidence="1">
    <location>
        <begin position="8"/>
        <end position="180"/>
    </location>
</feature>
<reference evidence="2" key="1">
    <citation type="journal article" date="2019" name="Sci. Rep.">
        <title>Draft genome of Tanacetum cinerariifolium, the natural source of mosquito coil.</title>
        <authorList>
            <person name="Yamashiro T."/>
            <person name="Shiraishi A."/>
            <person name="Satake H."/>
            <person name="Nakayama K."/>
        </authorList>
    </citation>
    <scope>NUCLEOTIDE SEQUENCE</scope>
</reference>
<comment type="caution">
    <text evidence="2">The sequence shown here is derived from an EMBL/GenBank/DDBJ whole genome shotgun (WGS) entry which is preliminary data.</text>
</comment>
<organism evidence="2">
    <name type="scientific">Tanacetum cinerariifolium</name>
    <name type="common">Dalmatian daisy</name>
    <name type="synonym">Chrysanthemum cinerariifolium</name>
    <dbReference type="NCBI Taxonomy" id="118510"/>
    <lineage>
        <taxon>Eukaryota</taxon>
        <taxon>Viridiplantae</taxon>
        <taxon>Streptophyta</taxon>
        <taxon>Embryophyta</taxon>
        <taxon>Tracheophyta</taxon>
        <taxon>Spermatophyta</taxon>
        <taxon>Magnoliopsida</taxon>
        <taxon>eudicotyledons</taxon>
        <taxon>Gunneridae</taxon>
        <taxon>Pentapetalae</taxon>
        <taxon>asterids</taxon>
        <taxon>campanulids</taxon>
        <taxon>Asterales</taxon>
        <taxon>Asteraceae</taxon>
        <taxon>Asteroideae</taxon>
        <taxon>Anthemideae</taxon>
        <taxon>Anthemidinae</taxon>
        <taxon>Tanacetum</taxon>
    </lineage>
</organism>
<dbReference type="Gene3D" id="3.30.420.10">
    <property type="entry name" value="Ribonuclease H-like superfamily/Ribonuclease H"/>
    <property type="match status" value="1"/>
</dbReference>
<gene>
    <name evidence="2" type="ORF">Tci_477694</name>
</gene>
<dbReference type="PROSITE" id="PS50994">
    <property type="entry name" value="INTEGRASE"/>
    <property type="match status" value="1"/>
</dbReference>
<accession>A0A699I7Z2</accession>
<dbReference type="GO" id="GO:0003676">
    <property type="term" value="F:nucleic acid binding"/>
    <property type="evidence" value="ECO:0007669"/>
    <property type="project" value="InterPro"/>
</dbReference>
<name>A0A699I7Z2_TANCI</name>